<dbReference type="InterPro" id="IPR015018">
    <property type="entry name" value="DUF1905"/>
</dbReference>
<keyword evidence="2" id="KW-1185">Reference proteome</keyword>
<dbReference type="EMBL" id="CP031229">
    <property type="protein sequence ID" value="AXH98177.1"/>
    <property type="molecule type" value="Genomic_DNA"/>
</dbReference>
<organism evidence="1 2">
    <name type="scientific">Ornithinimicrobium avium</name>
    <dbReference type="NCBI Taxonomy" id="2283195"/>
    <lineage>
        <taxon>Bacteria</taxon>
        <taxon>Bacillati</taxon>
        <taxon>Actinomycetota</taxon>
        <taxon>Actinomycetes</taxon>
        <taxon>Micrococcales</taxon>
        <taxon>Ornithinimicrobiaceae</taxon>
        <taxon>Ornithinimicrobium</taxon>
    </lineage>
</organism>
<proteinExistence type="predicted"/>
<name>A0A345NT19_9MICO</name>
<dbReference type="SUPFAM" id="SSF141694">
    <property type="entry name" value="AF2212/PG0164-like"/>
    <property type="match status" value="1"/>
</dbReference>
<accession>A0A345NT19</accession>
<dbReference type="Proteomes" id="UP000253790">
    <property type="component" value="Chromosome"/>
</dbReference>
<sequence>MSRATQDAEQAPIRFTAELSAIDGITLVTLPTSASEELPSRGQVAVRGTLEGHPFATVVEPDGRRGHWIRLDQVLHQDAGVGPGDTADLTLEVVPDWPEPDVPADLKAALDEAPARIRELWQDLTPMARWEWVRWVQATRNPATRQRRVEASVSKMDDGKRRPCCFDLSSCTDPALARSGKLRDPS</sequence>
<evidence type="ECO:0000313" key="2">
    <source>
        <dbReference type="Proteomes" id="UP000253790"/>
    </source>
</evidence>
<reference evidence="1 2" key="1">
    <citation type="submission" date="2018-07" db="EMBL/GenBank/DDBJ databases">
        <title>Complete genome sequencing of Ornithinimicrobium sp. AMA3305.</title>
        <authorList>
            <person name="Bae J.-W."/>
        </authorList>
    </citation>
    <scope>NUCLEOTIDE SEQUENCE [LARGE SCALE GENOMIC DNA]</scope>
    <source>
        <strain evidence="1 2">AMA3305</strain>
    </source>
</reference>
<evidence type="ECO:0000313" key="1">
    <source>
        <dbReference type="EMBL" id="AXH98177.1"/>
    </source>
</evidence>
<dbReference type="Gene3D" id="2.40.30.100">
    <property type="entry name" value="AF2212/PG0164-like"/>
    <property type="match status" value="1"/>
</dbReference>
<dbReference type="InterPro" id="IPR037079">
    <property type="entry name" value="AF2212/PG0164-like_sf"/>
</dbReference>
<dbReference type="Pfam" id="PF13376">
    <property type="entry name" value="OmdA"/>
    <property type="match status" value="1"/>
</dbReference>
<dbReference type="AlphaFoldDB" id="A0A345NT19"/>
<protein>
    <submittedName>
        <fullName evidence="1">DUF1905 domain-containing protein</fullName>
    </submittedName>
</protein>
<dbReference type="Pfam" id="PF08922">
    <property type="entry name" value="DUF1905"/>
    <property type="match status" value="1"/>
</dbReference>
<dbReference type="KEGG" id="orn:DV701_15995"/>
<dbReference type="OrthoDB" id="9803948at2"/>
<gene>
    <name evidence="1" type="ORF">DV701_15995</name>
</gene>